<dbReference type="EMBL" id="JAPRAY010000003">
    <property type="protein sequence ID" value="MCZ0666627.1"/>
    <property type="molecule type" value="Genomic_DNA"/>
</dbReference>
<evidence type="ECO:0000313" key="2">
    <source>
        <dbReference type="Proteomes" id="UP001079535"/>
    </source>
</evidence>
<reference evidence="1" key="1">
    <citation type="submission" date="2022-11" db="EMBL/GenBank/DDBJ databases">
        <title>Temperate bacteriophages infecting mucin-degrading bacterium Ruminococcus gnavus from the human gut.</title>
        <authorList>
            <person name="Buttimer C."/>
        </authorList>
    </citation>
    <scope>NUCLEOTIDE SEQUENCE</scope>
    <source>
        <strain evidence="1">CCUG 49994</strain>
    </source>
</reference>
<comment type="caution">
    <text evidence="1">The sequence shown here is derived from an EMBL/GenBank/DDBJ whole genome shotgun (WGS) entry which is preliminary data.</text>
</comment>
<gene>
    <name evidence="1" type="ORF">OZZ17_03630</name>
</gene>
<sequence length="81" mass="9362">MTVKDLIKNKDYDYISYRLKIPKDKEKYYGKSIFIGCAASKNGKLISLDGDTYEKDDTVLEYEEWSKPEENIKSGLTVVID</sequence>
<accession>A0A9Q4EZZ4</accession>
<protein>
    <submittedName>
        <fullName evidence="1">Uncharacterized protein</fullName>
    </submittedName>
</protein>
<evidence type="ECO:0000313" key="1">
    <source>
        <dbReference type="EMBL" id="MCZ0666627.1"/>
    </source>
</evidence>
<dbReference type="Proteomes" id="UP001079535">
    <property type="component" value="Unassembled WGS sequence"/>
</dbReference>
<name>A0A9Q4EZZ4_MEDGN</name>
<proteinExistence type="predicted"/>
<organism evidence="1 2">
    <name type="scientific">Mediterraneibacter gnavus</name>
    <name type="common">Ruminococcus gnavus</name>
    <dbReference type="NCBI Taxonomy" id="33038"/>
    <lineage>
        <taxon>Bacteria</taxon>
        <taxon>Bacillati</taxon>
        <taxon>Bacillota</taxon>
        <taxon>Clostridia</taxon>
        <taxon>Lachnospirales</taxon>
        <taxon>Lachnospiraceae</taxon>
        <taxon>Mediterraneibacter</taxon>
    </lineage>
</organism>
<dbReference type="RefSeq" id="WP_268803409.1">
    <property type="nucleotide sequence ID" value="NZ_JAPRAY010000003.1"/>
</dbReference>
<dbReference type="AlphaFoldDB" id="A0A9Q4EZZ4"/>